<reference evidence="1" key="2">
    <citation type="submission" date="2022-01" db="EMBL/GenBank/DDBJ databases">
        <authorList>
            <person name="Yamashiro T."/>
            <person name="Shiraishi A."/>
            <person name="Satake H."/>
            <person name="Nakayama K."/>
        </authorList>
    </citation>
    <scope>NUCLEOTIDE SEQUENCE</scope>
</reference>
<gene>
    <name evidence="1" type="ORF">Tco_1002020</name>
</gene>
<reference evidence="1" key="1">
    <citation type="journal article" date="2022" name="Int. J. Mol. Sci.">
        <title>Draft Genome of Tanacetum Coccineum: Genomic Comparison of Closely Related Tanacetum-Family Plants.</title>
        <authorList>
            <person name="Yamashiro T."/>
            <person name="Shiraishi A."/>
            <person name="Nakayama K."/>
            <person name="Satake H."/>
        </authorList>
    </citation>
    <scope>NUCLEOTIDE SEQUENCE</scope>
</reference>
<name>A0ABQ5F5G7_9ASTR</name>
<proteinExistence type="predicted"/>
<comment type="caution">
    <text evidence="1">The sequence shown here is derived from an EMBL/GenBank/DDBJ whole genome shotgun (WGS) entry which is preliminary data.</text>
</comment>
<sequence>MKRKAQVQFEAQHYTSEDWDLIRAKLEANAELSKNILGSEIQGEDFAKKMVDLVNQRKKFFAEERAKAKRNKPMTQSQLKTYMMNYLKNQGTWKLVQLRKLSFEEVKEEFDKLVKQIESFVPMSFEEVKEEFDKLVKQIESFVPISFEATKANLKRFGEELQTKTLKRLKEEKDDEAKDVKPTKMDDLTELYRIVMKRYGMDGPEDKLEKEFWKCLRTMFEEPLSTDPIWSEIGQKRIISWRYYDTCRAHCLNLESMDVYMLSDRKYPLSAEMCQTMLKMKLLDGRMNEDCYRLLKMMEKQAGIKK</sequence>
<dbReference type="Proteomes" id="UP001151760">
    <property type="component" value="Unassembled WGS sequence"/>
</dbReference>
<keyword evidence="2" id="KW-1185">Reference proteome</keyword>
<evidence type="ECO:0000313" key="2">
    <source>
        <dbReference type="Proteomes" id="UP001151760"/>
    </source>
</evidence>
<evidence type="ECO:0000313" key="1">
    <source>
        <dbReference type="EMBL" id="GJT58487.1"/>
    </source>
</evidence>
<organism evidence="1 2">
    <name type="scientific">Tanacetum coccineum</name>
    <dbReference type="NCBI Taxonomy" id="301880"/>
    <lineage>
        <taxon>Eukaryota</taxon>
        <taxon>Viridiplantae</taxon>
        <taxon>Streptophyta</taxon>
        <taxon>Embryophyta</taxon>
        <taxon>Tracheophyta</taxon>
        <taxon>Spermatophyta</taxon>
        <taxon>Magnoliopsida</taxon>
        <taxon>eudicotyledons</taxon>
        <taxon>Gunneridae</taxon>
        <taxon>Pentapetalae</taxon>
        <taxon>asterids</taxon>
        <taxon>campanulids</taxon>
        <taxon>Asterales</taxon>
        <taxon>Asteraceae</taxon>
        <taxon>Asteroideae</taxon>
        <taxon>Anthemideae</taxon>
        <taxon>Anthemidinae</taxon>
        <taxon>Tanacetum</taxon>
    </lineage>
</organism>
<dbReference type="EMBL" id="BQNB010017023">
    <property type="protein sequence ID" value="GJT58487.1"/>
    <property type="molecule type" value="Genomic_DNA"/>
</dbReference>
<protein>
    <submittedName>
        <fullName evidence="1">Uncharacterized protein</fullName>
    </submittedName>
</protein>
<accession>A0ABQ5F5G7</accession>